<dbReference type="KEGG" id="nmv:NITMOv2_2658"/>
<protein>
    <recommendedName>
        <fullName evidence="4">Outer membrane lipoprotein, Slp family</fullName>
    </recommendedName>
</protein>
<dbReference type="PANTHER" id="PTHR37530">
    <property type="entry name" value="OUTER MEMBRANE PROTEIN SLP"/>
    <property type="match status" value="1"/>
</dbReference>
<feature type="signal peptide" evidence="1">
    <location>
        <begin position="1"/>
        <end position="27"/>
    </location>
</feature>
<dbReference type="OrthoDB" id="9793125at2"/>
<dbReference type="STRING" id="42253.NITMOv2_2658"/>
<name>A0A0K2GDN9_NITMO</name>
<dbReference type="PATRIC" id="fig|42253.5.peg.2629"/>
<gene>
    <name evidence="2" type="ORF">NITMOv2_2658</name>
</gene>
<reference evidence="2 3" key="1">
    <citation type="journal article" date="2015" name="Proc. Natl. Acad. Sci. U.S.A.">
        <title>Expanded metabolic versatility of ubiquitous nitrite-oxidizing bacteria from the genus Nitrospira.</title>
        <authorList>
            <person name="Koch H."/>
            <person name="Lucker S."/>
            <person name="Albertsen M."/>
            <person name="Kitzinger K."/>
            <person name="Herbold C."/>
            <person name="Spieck E."/>
            <person name="Nielsen P.H."/>
            <person name="Wagner M."/>
            <person name="Daims H."/>
        </authorList>
    </citation>
    <scope>NUCLEOTIDE SEQUENCE [LARGE SCALE GENOMIC DNA]</scope>
    <source>
        <strain evidence="2 3">NSP M-1</strain>
    </source>
</reference>
<dbReference type="GO" id="GO:0019867">
    <property type="term" value="C:outer membrane"/>
    <property type="evidence" value="ECO:0007669"/>
    <property type="project" value="InterPro"/>
</dbReference>
<dbReference type="PANTHER" id="PTHR37530:SF1">
    <property type="entry name" value="OUTER MEMBRANE PROTEIN SLP"/>
    <property type="match status" value="1"/>
</dbReference>
<evidence type="ECO:0000313" key="3">
    <source>
        <dbReference type="Proteomes" id="UP000069205"/>
    </source>
</evidence>
<evidence type="ECO:0008006" key="4">
    <source>
        <dbReference type="Google" id="ProtNLM"/>
    </source>
</evidence>
<keyword evidence="1" id="KW-0732">Signal</keyword>
<dbReference type="AlphaFoldDB" id="A0A0K2GDN9"/>
<evidence type="ECO:0000313" key="2">
    <source>
        <dbReference type="EMBL" id="ALA59071.1"/>
    </source>
</evidence>
<dbReference type="Proteomes" id="UP000069205">
    <property type="component" value="Chromosome"/>
</dbReference>
<feature type="chain" id="PRO_5005476742" description="Outer membrane lipoprotein, Slp family" evidence="1">
    <location>
        <begin position="28"/>
        <end position="246"/>
    </location>
</feature>
<dbReference type="InterPro" id="IPR004658">
    <property type="entry name" value="OMP_Slp"/>
</dbReference>
<dbReference type="Pfam" id="PF03843">
    <property type="entry name" value="Slp"/>
    <property type="match status" value="1"/>
</dbReference>
<proteinExistence type="predicted"/>
<evidence type="ECO:0000256" key="1">
    <source>
        <dbReference type="SAM" id="SignalP"/>
    </source>
</evidence>
<sequence length="246" mass="27240">MHASLPILCRGCVAVALLALAPWGAGCARSAHQTGQNLLDQIIPPHIQERVDESVAFAQLRSAPDQYIGRTVMLSGLAMKSRRVKDHTEIEVLQLPTESGLSPSDRRSRSEGRFLAIKSGEFLDPAVIDKGAPLTVVGEVKGATTRQLDDEEYRYPVIEIAHLVDWNDVRTVEHRSYGGYGPYPAYPYYGYGPWPPWYYGFGMPFWGPYGLYPYSYYGPFIVPPFGGVRTPAPAPPPSSVPPQFKK</sequence>
<dbReference type="EMBL" id="CP011801">
    <property type="protein sequence ID" value="ALA59071.1"/>
    <property type="molecule type" value="Genomic_DNA"/>
</dbReference>
<organism evidence="2 3">
    <name type="scientific">Nitrospira moscoviensis</name>
    <dbReference type="NCBI Taxonomy" id="42253"/>
    <lineage>
        <taxon>Bacteria</taxon>
        <taxon>Pseudomonadati</taxon>
        <taxon>Nitrospirota</taxon>
        <taxon>Nitrospiria</taxon>
        <taxon>Nitrospirales</taxon>
        <taxon>Nitrospiraceae</taxon>
        <taxon>Nitrospira</taxon>
    </lineage>
</organism>
<accession>A0A0K2GDN9</accession>
<keyword evidence="3" id="KW-1185">Reference proteome</keyword>